<protein>
    <recommendedName>
        <fullName evidence="4">TIGR01906 family membrane protein</fullName>
    </recommendedName>
</protein>
<evidence type="ECO:0000313" key="2">
    <source>
        <dbReference type="EMBL" id="OGD89572.1"/>
    </source>
</evidence>
<keyword evidence="1" id="KW-0472">Membrane</keyword>
<sequence length="205" mass="23711">MIKYFLIILIPPIIILGNFNYLIFNSNYYQKLYSKIGVYETFGNKEVVNEATNNLLGYFRGKNKLDYNFYSEQAQLHLKDVRELITLANNFFVLTFIVALVSSVVLLAKSHRLFLKALFFSSTFTLLAILALSLGLLSFFDPFFLKFHQVLFDNQAWLFPAEDNLIKLFPPTFFVAFANRLAQNIIFTSLIILSVSTIFLKKAKR</sequence>
<accession>A0A1F5GCG5</accession>
<evidence type="ECO:0000256" key="1">
    <source>
        <dbReference type="SAM" id="Phobius"/>
    </source>
</evidence>
<feature type="transmembrane region" description="Helical" evidence="1">
    <location>
        <begin position="117"/>
        <end position="140"/>
    </location>
</feature>
<reference evidence="2 3" key="1">
    <citation type="journal article" date="2016" name="Nat. Commun.">
        <title>Thousands of microbial genomes shed light on interconnected biogeochemical processes in an aquifer system.</title>
        <authorList>
            <person name="Anantharaman K."/>
            <person name="Brown C.T."/>
            <person name="Hug L.A."/>
            <person name="Sharon I."/>
            <person name="Castelle C.J."/>
            <person name="Probst A.J."/>
            <person name="Thomas B.C."/>
            <person name="Singh A."/>
            <person name="Wilkins M.J."/>
            <person name="Karaoz U."/>
            <person name="Brodie E.L."/>
            <person name="Williams K.H."/>
            <person name="Hubbard S.S."/>
            <person name="Banfield J.F."/>
        </authorList>
    </citation>
    <scope>NUCLEOTIDE SEQUENCE [LARGE SCALE GENOMIC DNA]</scope>
</reference>
<dbReference type="Proteomes" id="UP000178577">
    <property type="component" value="Unassembled WGS sequence"/>
</dbReference>
<evidence type="ECO:0008006" key="4">
    <source>
        <dbReference type="Google" id="ProtNLM"/>
    </source>
</evidence>
<gene>
    <name evidence="2" type="ORF">A2693_02480</name>
</gene>
<dbReference type="EMBL" id="MFAY01000005">
    <property type="protein sequence ID" value="OGD89572.1"/>
    <property type="molecule type" value="Genomic_DNA"/>
</dbReference>
<name>A0A1F5GCG5_9BACT</name>
<evidence type="ECO:0000313" key="3">
    <source>
        <dbReference type="Proteomes" id="UP000178577"/>
    </source>
</evidence>
<dbReference type="Pfam" id="PF07314">
    <property type="entry name" value="Lit"/>
    <property type="match status" value="1"/>
</dbReference>
<keyword evidence="1" id="KW-0812">Transmembrane</keyword>
<feature type="transmembrane region" description="Helical" evidence="1">
    <location>
        <begin position="87"/>
        <end position="108"/>
    </location>
</feature>
<keyword evidence="1" id="KW-1133">Transmembrane helix</keyword>
<comment type="caution">
    <text evidence="2">The sequence shown here is derived from an EMBL/GenBank/DDBJ whole genome shotgun (WGS) entry which is preliminary data.</text>
</comment>
<dbReference type="AlphaFoldDB" id="A0A1F5GCG5"/>
<dbReference type="InterPro" id="IPR010178">
    <property type="entry name" value="Lit"/>
</dbReference>
<organism evidence="2 3">
    <name type="scientific">Candidatus Curtissbacteria bacterium RIFCSPHIGHO2_01_FULL_40_12</name>
    <dbReference type="NCBI Taxonomy" id="1797710"/>
    <lineage>
        <taxon>Bacteria</taxon>
        <taxon>Candidatus Curtissiibacteriota</taxon>
    </lineage>
</organism>
<feature type="transmembrane region" description="Helical" evidence="1">
    <location>
        <begin position="181"/>
        <end position="200"/>
    </location>
</feature>
<feature type="transmembrane region" description="Helical" evidence="1">
    <location>
        <begin position="5"/>
        <end position="24"/>
    </location>
</feature>
<proteinExistence type="predicted"/>